<name>A0A1M7YNH7_9FIRM</name>
<keyword evidence="2 3" id="KW-0175">Coiled coil</keyword>
<dbReference type="Gene3D" id="2.40.420.20">
    <property type="match status" value="1"/>
</dbReference>
<keyword evidence="5" id="KW-0732">Signal</keyword>
<dbReference type="PANTHER" id="PTHR32347">
    <property type="entry name" value="EFFLUX SYSTEM COMPONENT YKNX-RELATED"/>
    <property type="match status" value="1"/>
</dbReference>
<feature type="signal peptide" evidence="5">
    <location>
        <begin position="1"/>
        <end position="28"/>
    </location>
</feature>
<evidence type="ECO:0000313" key="6">
    <source>
        <dbReference type="EMBL" id="SHO54214.1"/>
    </source>
</evidence>
<evidence type="ECO:0000256" key="4">
    <source>
        <dbReference type="SAM" id="MobiDB-lite"/>
    </source>
</evidence>
<accession>A0A1M7YNH7</accession>
<dbReference type="EMBL" id="FRFD01000019">
    <property type="protein sequence ID" value="SHO54214.1"/>
    <property type="molecule type" value="Genomic_DNA"/>
</dbReference>
<reference evidence="6 7" key="1">
    <citation type="submission" date="2016-12" db="EMBL/GenBank/DDBJ databases">
        <authorList>
            <person name="Song W.-J."/>
            <person name="Kurnit D.M."/>
        </authorList>
    </citation>
    <scope>NUCLEOTIDE SEQUENCE [LARGE SCALE GENOMIC DNA]</scope>
    <source>
        <strain evidence="6 7">DSM 12503</strain>
    </source>
</reference>
<feature type="coiled-coil region" evidence="3">
    <location>
        <begin position="92"/>
        <end position="178"/>
    </location>
</feature>
<proteinExistence type="predicted"/>
<dbReference type="InterPro" id="IPR050465">
    <property type="entry name" value="UPF0194_transport"/>
</dbReference>
<dbReference type="Proteomes" id="UP000184612">
    <property type="component" value="Unassembled WGS sequence"/>
</dbReference>
<dbReference type="AlphaFoldDB" id="A0A1M7YNH7"/>
<feature type="chain" id="PRO_5039692595" evidence="5">
    <location>
        <begin position="29"/>
        <end position="680"/>
    </location>
</feature>
<sequence>MENKIKRLLIGFFALMLVCTFLSRAAAAAVVAKVRVASVKSGNLTYEIAGTGIVKADAAKYMELAAGYKIGTVSVREGQEVKRGDLLFAYDVKQLKEIEKEKENALKKLRLQYQAIGVTDVSTDNSSEKDAALLAVENAKEDIDAAKRALSDVKKTVKENKEKAYKEAADALEETKASGKTAVKMSKRAVQDLEEELSKMLLPEEEAGDVINVYKKAAAEGIDSSISSALQVVFQYYYGEGYAEHCQKAEQAKKDLQRAREDLAGIEQKWQNVNLEDYRMYDPDTSVRNAYYEQTAAKKAELKGANRAVEDAKEAYEKLTGKDEKLTEALNNLRTALINKTADADVLEAAVYRMLTEDKKADASVLEAVRTKISRAEEDEKAVEEEWEKKQKTAREKAEVILKDLEAIKAGSYDYSKEEQAFKKNLQEAERTLKAAELQQNSTEEKGREAREGEEKKEASENIDRSVLMIDIDKAAQELKQLQNIINGKGKIHAPADGAVTTNNLEPGLLLTGQEKLVITTGGYGLTMSADAEDMKHFAAGDTVTVKTGDGENTVTSQIENIELTGQDNKVNFTAILPEGNYQAGESLAFTLSKDSSDYRNCIPIQALRQDSQGTYILLVKEKESVLGTIQEAFRMNVTVLSMDFKMAAVEASLTEKDQIITTGNRSFKEGDRVRVYEVE</sequence>
<evidence type="ECO:0000256" key="1">
    <source>
        <dbReference type="ARBA" id="ARBA00004196"/>
    </source>
</evidence>
<organism evidence="6 7">
    <name type="scientific">Anaerocolumna xylanovorans DSM 12503</name>
    <dbReference type="NCBI Taxonomy" id="1121345"/>
    <lineage>
        <taxon>Bacteria</taxon>
        <taxon>Bacillati</taxon>
        <taxon>Bacillota</taxon>
        <taxon>Clostridia</taxon>
        <taxon>Lachnospirales</taxon>
        <taxon>Lachnospiraceae</taxon>
        <taxon>Anaerocolumna</taxon>
    </lineage>
</organism>
<dbReference type="OrthoDB" id="1995149at2"/>
<feature type="coiled-coil region" evidence="3">
    <location>
        <begin position="366"/>
        <end position="393"/>
    </location>
</feature>
<comment type="subcellular location">
    <subcellularLocation>
        <location evidence="1">Cell envelope</location>
    </subcellularLocation>
</comment>
<feature type="compositionally biased region" description="Basic and acidic residues" evidence="4">
    <location>
        <begin position="443"/>
        <end position="462"/>
    </location>
</feature>
<dbReference type="GO" id="GO:0030313">
    <property type="term" value="C:cell envelope"/>
    <property type="evidence" value="ECO:0007669"/>
    <property type="project" value="UniProtKB-SubCell"/>
</dbReference>
<dbReference type="PANTHER" id="PTHR32347:SF14">
    <property type="entry name" value="EFFLUX SYSTEM COMPONENT YKNX-RELATED"/>
    <property type="match status" value="1"/>
</dbReference>
<evidence type="ECO:0000256" key="3">
    <source>
        <dbReference type="SAM" id="Coils"/>
    </source>
</evidence>
<protein>
    <submittedName>
        <fullName evidence="6">Biotin-lipoyl like</fullName>
    </submittedName>
</protein>
<gene>
    <name evidence="6" type="ORF">SAMN02745217_04671</name>
</gene>
<dbReference type="RefSeq" id="WP_073591269.1">
    <property type="nucleotide sequence ID" value="NZ_FRFD01000019.1"/>
</dbReference>
<evidence type="ECO:0000313" key="7">
    <source>
        <dbReference type="Proteomes" id="UP000184612"/>
    </source>
</evidence>
<feature type="coiled-coil region" evidence="3">
    <location>
        <begin position="242"/>
        <end position="336"/>
    </location>
</feature>
<evidence type="ECO:0000256" key="5">
    <source>
        <dbReference type="SAM" id="SignalP"/>
    </source>
</evidence>
<keyword evidence="7" id="KW-1185">Reference proteome</keyword>
<evidence type="ECO:0000256" key="2">
    <source>
        <dbReference type="ARBA" id="ARBA00023054"/>
    </source>
</evidence>
<feature type="region of interest" description="Disordered" evidence="4">
    <location>
        <begin position="435"/>
        <end position="462"/>
    </location>
</feature>
<dbReference type="STRING" id="1121345.SAMN02745217_04671"/>